<dbReference type="GO" id="GO:0033281">
    <property type="term" value="C:TAT protein transport complex"/>
    <property type="evidence" value="ECO:0007669"/>
    <property type="project" value="UniProtKB-UniRule"/>
</dbReference>
<dbReference type="InterPro" id="IPR002033">
    <property type="entry name" value="TatC"/>
</dbReference>
<dbReference type="HAMAP" id="MF_00902">
    <property type="entry name" value="TatC"/>
    <property type="match status" value="1"/>
</dbReference>
<feature type="transmembrane region" description="Helical" evidence="7">
    <location>
        <begin position="223"/>
        <end position="239"/>
    </location>
</feature>
<feature type="transmembrane region" description="Helical" evidence="7">
    <location>
        <begin position="34"/>
        <end position="52"/>
    </location>
</feature>
<feature type="transmembrane region" description="Helical" evidence="7">
    <location>
        <begin position="98"/>
        <end position="118"/>
    </location>
</feature>
<dbReference type="STRING" id="1224164.B843_07020"/>
<keyword evidence="10" id="KW-1185">Reference proteome</keyword>
<organism evidence="9 10">
    <name type="scientific">Corynebacterium vitaeruminis DSM 20294</name>
    <dbReference type="NCBI Taxonomy" id="1224164"/>
    <lineage>
        <taxon>Bacteria</taxon>
        <taxon>Bacillati</taxon>
        <taxon>Actinomycetota</taxon>
        <taxon>Actinomycetes</taxon>
        <taxon>Mycobacteriales</taxon>
        <taxon>Corynebacteriaceae</taxon>
        <taxon>Corynebacterium</taxon>
    </lineage>
</organism>
<keyword evidence="2 7" id="KW-0812">Transmembrane</keyword>
<evidence type="ECO:0000313" key="10">
    <source>
        <dbReference type="Proteomes" id="UP000019222"/>
    </source>
</evidence>
<dbReference type="Pfam" id="PF00902">
    <property type="entry name" value="TatC"/>
    <property type="match status" value="1"/>
</dbReference>
<sequence length="345" mass="37591">MSNQTPTRRRRRQRKPSDGTMALVEHLKELRRRVIVCVLALSVGAVIGYIWYQNSLFGIPSLGEILREPYCKLPAENRAVYGTDGECRLLATSPFEMFLLRLKVGALAGSVLASPVWLQQIWGFITPGLHKNERRWTRAFVTAAVALFVLGAVLAYFILAYGLDFLLTIGDQSQVAALTGERYFSFILTLIFIFGVSFEVPLFMVALNLVGILPYAAIKGHRDVIWIVLTIFAAVMTPGQDPFSMSALAVALCLLVEAALQFMRIHDKRANLERPAWMDVDDESSSPLDTAPGGVDAPQPVGKAGGIGSPSPVGQAEGIGGPGSITKPTRIDPPASTFNNFDDVI</sequence>
<reference evidence="9 10" key="1">
    <citation type="submission" date="2013-02" db="EMBL/GenBank/DDBJ databases">
        <title>The complete genome sequence of Corynebacterium vitaeruminis DSM 20294.</title>
        <authorList>
            <person name="Ruckert C."/>
            <person name="Albersmeier A."/>
            <person name="Kalinowski J."/>
        </authorList>
    </citation>
    <scope>NUCLEOTIDE SEQUENCE [LARGE SCALE GENOMIC DNA]</scope>
    <source>
        <strain evidence="10">ATCC 10234</strain>
    </source>
</reference>
<dbReference type="AlphaFoldDB" id="W5Y1H3"/>
<dbReference type="GO" id="GO:0065002">
    <property type="term" value="P:intracellular protein transmembrane transport"/>
    <property type="evidence" value="ECO:0007669"/>
    <property type="project" value="TreeGrafter"/>
</dbReference>
<dbReference type="NCBIfam" id="TIGR00945">
    <property type="entry name" value="tatC"/>
    <property type="match status" value="1"/>
</dbReference>
<evidence type="ECO:0000256" key="8">
    <source>
        <dbReference type="SAM" id="MobiDB-lite"/>
    </source>
</evidence>
<dbReference type="InterPro" id="IPR019820">
    <property type="entry name" value="Sec-indep_translocase_CS"/>
</dbReference>
<dbReference type="KEGG" id="cvt:B843_07020"/>
<protein>
    <recommendedName>
        <fullName evidence="7">Sec-independent protein translocase protein TatC</fullName>
    </recommendedName>
</protein>
<evidence type="ECO:0000256" key="4">
    <source>
        <dbReference type="ARBA" id="ARBA00022989"/>
    </source>
</evidence>
<keyword evidence="7" id="KW-1003">Cell membrane</keyword>
<evidence type="ECO:0000256" key="7">
    <source>
        <dbReference type="HAMAP-Rule" id="MF_00902"/>
    </source>
</evidence>
<keyword evidence="3 7" id="KW-0653">Protein transport</keyword>
<evidence type="ECO:0000256" key="3">
    <source>
        <dbReference type="ARBA" id="ARBA00022927"/>
    </source>
</evidence>
<comment type="subcellular location">
    <subcellularLocation>
        <location evidence="7">Cell membrane</location>
        <topology evidence="7">Multi-pass membrane protein</topology>
    </subcellularLocation>
    <subcellularLocation>
        <location evidence="1">Membrane</location>
        <topology evidence="1">Multi-pass membrane protein</topology>
    </subcellularLocation>
</comment>
<keyword evidence="7" id="KW-0813">Transport</keyword>
<dbReference type="RefSeq" id="WP_025252813.1">
    <property type="nucleotide sequence ID" value="NZ_CP004353.1"/>
</dbReference>
<dbReference type="Proteomes" id="UP000019222">
    <property type="component" value="Chromosome"/>
</dbReference>
<dbReference type="EMBL" id="CP004353">
    <property type="protein sequence ID" value="AHI22789.1"/>
    <property type="molecule type" value="Genomic_DNA"/>
</dbReference>
<dbReference type="PANTHER" id="PTHR30371:SF0">
    <property type="entry name" value="SEC-INDEPENDENT PROTEIN TRANSLOCASE PROTEIN TATC, CHLOROPLASTIC-RELATED"/>
    <property type="match status" value="1"/>
</dbReference>
<dbReference type="eggNOG" id="COG0805">
    <property type="taxonomic scope" value="Bacteria"/>
</dbReference>
<dbReference type="PRINTS" id="PR01840">
    <property type="entry name" value="TATCFAMILY"/>
</dbReference>
<comment type="function">
    <text evidence="7">Part of the twin-arginine translocation (Tat) system that transports large folded proteins containing a characteristic twin-arginine motif in their signal peptide across membranes. Together with TatB, TatC is part of a receptor directly interacting with Tat signal peptides.</text>
</comment>
<dbReference type="PROSITE" id="PS01218">
    <property type="entry name" value="TATC"/>
    <property type="match status" value="1"/>
</dbReference>
<feature type="transmembrane region" description="Helical" evidence="7">
    <location>
        <begin position="245"/>
        <end position="263"/>
    </location>
</feature>
<dbReference type="PANTHER" id="PTHR30371">
    <property type="entry name" value="SEC-INDEPENDENT PROTEIN TRANSLOCASE PROTEIN TATC"/>
    <property type="match status" value="1"/>
</dbReference>
<dbReference type="GO" id="GO:0043953">
    <property type="term" value="P:protein transport by the Tat complex"/>
    <property type="evidence" value="ECO:0007669"/>
    <property type="project" value="UniProtKB-UniRule"/>
</dbReference>
<keyword evidence="4 7" id="KW-1133">Transmembrane helix</keyword>
<feature type="region of interest" description="Disordered" evidence="8">
    <location>
        <begin position="280"/>
        <end position="345"/>
    </location>
</feature>
<feature type="transmembrane region" description="Helical" evidence="7">
    <location>
        <begin position="139"/>
        <end position="163"/>
    </location>
</feature>
<evidence type="ECO:0000256" key="2">
    <source>
        <dbReference type="ARBA" id="ARBA00022692"/>
    </source>
</evidence>
<evidence type="ECO:0000256" key="1">
    <source>
        <dbReference type="ARBA" id="ARBA00004141"/>
    </source>
</evidence>
<dbReference type="HOGENOM" id="CLU_031942_6_0_11"/>
<proteinExistence type="inferred from homology"/>
<dbReference type="PATRIC" id="fig|1224164.3.peg.1406"/>
<comment type="subunit">
    <text evidence="7">The Tat system comprises two distinct complexes: a TatABC complex, containing multiple copies of TatA, TatB and TatC subunits, and a separate TatA complex, containing only TatA subunits. Substrates initially bind to the TatABC complex, which probably triggers association of the separate TatA complex to form the active translocon.</text>
</comment>
<gene>
    <name evidence="7" type="primary">tatC</name>
    <name evidence="9" type="ORF">B843_07020</name>
</gene>
<keyword evidence="5 7" id="KW-0811">Translocation</keyword>
<feature type="compositionally biased region" description="Polar residues" evidence="8">
    <location>
        <begin position="336"/>
        <end position="345"/>
    </location>
</feature>
<evidence type="ECO:0000256" key="6">
    <source>
        <dbReference type="ARBA" id="ARBA00023136"/>
    </source>
</evidence>
<accession>W5Y1H3</accession>
<keyword evidence="6 7" id="KW-0472">Membrane</keyword>
<name>W5Y1H3_9CORY</name>
<comment type="similarity">
    <text evidence="7">Belongs to the TatC family.</text>
</comment>
<evidence type="ECO:0000256" key="5">
    <source>
        <dbReference type="ARBA" id="ARBA00023010"/>
    </source>
</evidence>
<feature type="transmembrane region" description="Helical" evidence="7">
    <location>
        <begin position="183"/>
        <end position="211"/>
    </location>
</feature>
<evidence type="ECO:0000313" key="9">
    <source>
        <dbReference type="EMBL" id="AHI22789.1"/>
    </source>
</evidence>
<dbReference type="GO" id="GO:0009977">
    <property type="term" value="F:proton motive force dependent protein transmembrane transporter activity"/>
    <property type="evidence" value="ECO:0007669"/>
    <property type="project" value="TreeGrafter"/>
</dbReference>